<name>A9P8X6_POPTR</name>
<feature type="region of interest" description="Disordered" evidence="1">
    <location>
        <begin position="1"/>
        <end position="53"/>
    </location>
</feature>
<proteinExistence type="evidence at transcript level"/>
<reference evidence="2" key="1">
    <citation type="journal article" date="2008" name="BMC Genomics">
        <title>Analysis of 4,664 high-quality sequence-finished poplar full-length cDNA clones and their utility for the discovery of genes responding to insect feeding.</title>
        <authorList>
            <person name="Ralph S.G."/>
            <person name="Chun H.J."/>
            <person name="Cooper D."/>
            <person name="Kirkpatrick R."/>
            <person name="Kolosova N."/>
            <person name="Gunter L."/>
            <person name="Tuskan G.A."/>
            <person name="Douglas C.J."/>
            <person name="Holt R.A."/>
            <person name="Jones S.J."/>
            <person name="Marra M.A."/>
            <person name="Bohlmann J."/>
        </authorList>
    </citation>
    <scope>NUCLEOTIDE SEQUENCE</scope>
    <source>
        <tissue evidence="2">Phloem and cambium</tissue>
    </source>
</reference>
<sequence length="53" mass="5537">MAKNRNKKKEKNGAVSMDVAEPTVSDLPQAMDTSESGAQKSAPVTSVSPLHPA</sequence>
<feature type="compositionally biased region" description="Basic residues" evidence="1">
    <location>
        <begin position="1"/>
        <end position="10"/>
    </location>
</feature>
<dbReference type="PANTHER" id="PTHR36385">
    <property type="entry name" value="OS07G0562900 PROTEIN"/>
    <property type="match status" value="1"/>
</dbReference>
<protein>
    <submittedName>
        <fullName evidence="2">Uncharacterized protein</fullName>
    </submittedName>
</protein>
<organism evidence="2">
    <name type="scientific">Populus trichocarpa</name>
    <name type="common">Western balsam poplar</name>
    <name type="synonym">Populus balsamifera subsp. trichocarpa</name>
    <dbReference type="NCBI Taxonomy" id="3694"/>
    <lineage>
        <taxon>Eukaryota</taxon>
        <taxon>Viridiplantae</taxon>
        <taxon>Streptophyta</taxon>
        <taxon>Embryophyta</taxon>
        <taxon>Tracheophyta</taxon>
        <taxon>Spermatophyta</taxon>
        <taxon>Magnoliopsida</taxon>
        <taxon>eudicotyledons</taxon>
        <taxon>Gunneridae</taxon>
        <taxon>Pentapetalae</taxon>
        <taxon>rosids</taxon>
        <taxon>fabids</taxon>
        <taxon>Malpighiales</taxon>
        <taxon>Salicaceae</taxon>
        <taxon>Saliceae</taxon>
        <taxon>Populus</taxon>
    </lineage>
</organism>
<accession>A9P8X6</accession>
<dbReference type="AlphaFoldDB" id="A9P8X6"/>
<feature type="compositionally biased region" description="Polar residues" evidence="1">
    <location>
        <begin position="31"/>
        <end position="53"/>
    </location>
</feature>
<dbReference type="PANTHER" id="PTHR36385:SF1">
    <property type="entry name" value="OS07G0562900 PROTEIN"/>
    <property type="match status" value="1"/>
</dbReference>
<dbReference type="EMBL" id="EF144594">
    <property type="protein sequence ID" value="ABK92829.1"/>
    <property type="molecule type" value="mRNA"/>
</dbReference>
<evidence type="ECO:0000313" key="2">
    <source>
        <dbReference type="EMBL" id="ABK92829.1"/>
    </source>
</evidence>
<evidence type="ECO:0000256" key="1">
    <source>
        <dbReference type="SAM" id="MobiDB-lite"/>
    </source>
</evidence>